<organism evidence="1 2">
    <name type="scientific">Pelomonas candidula</name>
    <dbReference type="NCBI Taxonomy" id="3299025"/>
    <lineage>
        <taxon>Bacteria</taxon>
        <taxon>Pseudomonadati</taxon>
        <taxon>Pseudomonadota</taxon>
        <taxon>Betaproteobacteria</taxon>
        <taxon>Burkholderiales</taxon>
        <taxon>Sphaerotilaceae</taxon>
        <taxon>Roseateles</taxon>
    </lineage>
</organism>
<dbReference type="RefSeq" id="WP_394418104.1">
    <property type="nucleotide sequence ID" value="NZ_JBIGIC010000031.1"/>
</dbReference>
<sequence>MSFLKRLLFGKPLVRINHPVLGEGVLMETRSGNYWEIERELLNQPFTLFIETVGEQPPTDQQVEFFLKFARNNDAAFATAAPLLVPEYERWVKGSFPAQWREAFQFVAMTVPLDADDKNDWDLSFECLQDKDRHNFCCRMQGGTAVEVQVDG</sequence>
<evidence type="ECO:0000313" key="1">
    <source>
        <dbReference type="EMBL" id="MFG6490585.1"/>
    </source>
</evidence>
<name>A0ABW7HL15_9BURK</name>
<accession>A0ABW7HL15</accession>
<gene>
    <name evidence="1" type="ORF">ACG04R_28235</name>
</gene>
<dbReference type="Proteomes" id="UP001606134">
    <property type="component" value="Unassembled WGS sequence"/>
</dbReference>
<reference evidence="1 2" key="1">
    <citation type="submission" date="2024-08" db="EMBL/GenBank/DDBJ databases">
        <authorList>
            <person name="Lu H."/>
        </authorList>
    </citation>
    <scope>NUCLEOTIDE SEQUENCE [LARGE SCALE GENOMIC DNA]</scope>
    <source>
        <strain evidence="1 2">BYS78W</strain>
    </source>
</reference>
<evidence type="ECO:0000313" key="2">
    <source>
        <dbReference type="Proteomes" id="UP001606134"/>
    </source>
</evidence>
<proteinExistence type="predicted"/>
<keyword evidence="2" id="KW-1185">Reference proteome</keyword>
<protein>
    <submittedName>
        <fullName evidence="1">Uncharacterized protein</fullName>
    </submittedName>
</protein>
<dbReference type="EMBL" id="JBIGIC010000031">
    <property type="protein sequence ID" value="MFG6490585.1"/>
    <property type="molecule type" value="Genomic_DNA"/>
</dbReference>
<comment type="caution">
    <text evidence="1">The sequence shown here is derived from an EMBL/GenBank/DDBJ whole genome shotgun (WGS) entry which is preliminary data.</text>
</comment>